<feature type="transmembrane region" description="Helical" evidence="10">
    <location>
        <begin position="307"/>
        <end position="332"/>
    </location>
</feature>
<comment type="subcellular location">
    <subcellularLocation>
        <location evidence="1">Membrane</location>
        <topology evidence="1">Multi-pass membrane protein</topology>
    </subcellularLocation>
</comment>
<dbReference type="EMBL" id="AP023354">
    <property type="protein sequence ID" value="BCJ26722.1"/>
    <property type="molecule type" value="Genomic_DNA"/>
</dbReference>
<dbReference type="Pfam" id="PF00654">
    <property type="entry name" value="Voltage_CLC"/>
    <property type="match status" value="1"/>
</dbReference>
<dbReference type="KEGG" id="aser:Asera_08300"/>
<evidence type="ECO:0000256" key="6">
    <source>
        <dbReference type="ARBA" id="ARBA00023136"/>
    </source>
</evidence>
<evidence type="ECO:0000256" key="7">
    <source>
        <dbReference type="ARBA" id="ARBA00023173"/>
    </source>
</evidence>
<dbReference type="GO" id="GO:0034707">
    <property type="term" value="C:chloride channel complex"/>
    <property type="evidence" value="ECO:0007669"/>
    <property type="project" value="UniProtKB-KW"/>
</dbReference>
<reference evidence="11" key="1">
    <citation type="submission" date="2020-08" db="EMBL/GenBank/DDBJ databases">
        <title>Whole genome shotgun sequence of Actinocatenispora sera NBRC 101916.</title>
        <authorList>
            <person name="Komaki H."/>
            <person name="Tamura T."/>
        </authorList>
    </citation>
    <scope>NUCLEOTIDE SEQUENCE</scope>
    <source>
        <strain evidence="11">NBRC 101916</strain>
    </source>
</reference>
<dbReference type="InterPro" id="IPR050368">
    <property type="entry name" value="ClC-type_chloride_channel"/>
</dbReference>
<evidence type="ECO:0000256" key="1">
    <source>
        <dbReference type="ARBA" id="ARBA00004141"/>
    </source>
</evidence>
<dbReference type="OrthoDB" id="2729535at2"/>
<keyword evidence="5" id="KW-0406">Ion transport</keyword>
<feature type="transmembrane region" description="Helical" evidence="10">
    <location>
        <begin position="403"/>
        <end position="422"/>
    </location>
</feature>
<keyword evidence="12" id="KW-1185">Reference proteome</keyword>
<protein>
    <recommendedName>
        <fullName evidence="13">H+/Cl-antiporter ClcA</fullName>
    </recommendedName>
</protein>
<sequence length="427" mass="42352">MDGATGSATGRGSVSGAGLLRLVLLGAAIGVPAAFAAAGFLALVHFLEHWLWTDLPSALHHRAPPWYLVVGLPLVGALIVVAVRRFLPGDGGHRPLQGLGGEVTPPAAAPGVALAALGTLSFGAVLGPEAPVVALGSALGVAASRLVRLDPKRTQVLARAGSFASISALFAGPVVAGMLLMEIGLAAGTALLPLLLPGLVAAAIGYVIFIGFGSWGGLNAPGLTIPHLPGYHGLHLYDLLVAVVVGVLAALLLAVVHRAATRVERLQQRLGTAPVLAGGGLVVGLLALAATWLGADSADVLFSGQTSLPAVVGASSVGLVLVLLVAKTLAYVVSLGCGFRGGPIFPALFLGVALAAVATVAFGVSPTLAIAVGTAAGMAAQARLLFSPLIFASLLVGRAGTDAIPAAVLASAAAWVVSQAIVARKQN</sequence>
<feature type="transmembrane region" description="Helical" evidence="10">
    <location>
        <begin position="275"/>
        <end position="295"/>
    </location>
</feature>
<feature type="transmembrane region" description="Helical" evidence="10">
    <location>
        <begin position="370"/>
        <end position="396"/>
    </location>
</feature>
<dbReference type="PANTHER" id="PTHR43427">
    <property type="entry name" value="CHLORIDE CHANNEL PROTEIN CLC-E"/>
    <property type="match status" value="1"/>
</dbReference>
<dbReference type="Gene3D" id="1.10.3080.10">
    <property type="entry name" value="Clc chloride channel"/>
    <property type="match status" value="1"/>
</dbReference>
<evidence type="ECO:0000256" key="3">
    <source>
        <dbReference type="ARBA" id="ARBA00022692"/>
    </source>
</evidence>
<evidence type="ECO:0000256" key="9">
    <source>
        <dbReference type="ARBA" id="ARBA00023303"/>
    </source>
</evidence>
<feature type="transmembrane region" description="Helical" evidence="10">
    <location>
        <begin position="344"/>
        <end position="364"/>
    </location>
</feature>
<proteinExistence type="predicted"/>
<gene>
    <name evidence="11" type="ORF">Asera_08300</name>
</gene>
<feature type="transmembrane region" description="Helical" evidence="10">
    <location>
        <begin position="192"/>
        <end position="215"/>
    </location>
</feature>
<organism evidence="11 12">
    <name type="scientific">Actinocatenispora sera</name>
    <dbReference type="NCBI Taxonomy" id="390989"/>
    <lineage>
        <taxon>Bacteria</taxon>
        <taxon>Bacillati</taxon>
        <taxon>Actinomycetota</taxon>
        <taxon>Actinomycetes</taxon>
        <taxon>Micromonosporales</taxon>
        <taxon>Micromonosporaceae</taxon>
        <taxon>Actinocatenispora</taxon>
    </lineage>
</organism>
<accession>A0A810KW83</accession>
<dbReference type="Proteomes" id="UP000680750">
    <property type="component" value="Chromosome"/>
</dbReference>
<keyword evidence="2" id="KW-0813">Transport</keyword>
<evidence type="ECO:0000256" key="4">
    <source>
        <dbReference type="ARBA" id="ARBA00022989"/>
    </source>
</evidence>
<dbReference type="InterPro" id="IPR001807">
    <property type="entry name" value="ClC"/>
</dbReference>
<dbReference type="PANTHER" id="PTHR43427:SF6">
    <property type="entry name" value="CHLORIDE CHANNEL PROTEIN CLC-E"/>
    <property type="match status" value="1"/>
</dbReference>
<evidence type="ECO:0000256" key="5">
    <source>
        <dbReference type="ARBA" id="ARBA00023065"/>
    </source>
</evidence>
<dbReference type="AlphaFoldDB" id="A0A810KW83"/>
<feature type="transmembrane region" description="Helical" evidence="10">
    <location>
        <begin position="66"/>
        <end position="87"/>
    </location>
</feature>
<evidence type="ECO:0000256" key="10">
    <source>
        <dbReference type="SAM" id="Phobius"/>
    </source>
</evidence>
<evidence type="ECO:0000256" key="8">
    <source>
        <dbReference type="ARBA" id="ARBA00023214"/>
    </source>
</evidence>
<feature type="transmembrane region" description="Helical" evidence="10">
    <location>
        <begin position="19"/>
        <end position="46"/>
    </location>
</feature>
<keyword evidence="6 10" id="KW-0472">Membrane</keyword>
<dbReference type="CDD" id="cd00400">
    <property type="entry name" value="Voltage_gated_ClC"/>
    <property type="match status" value="1"/>
</dbReference>
<feature type="transmembrane region" description="Helical" evidence="10">
    <location>
        <begin position="107"/>
        <end position="127"/>
    </location>
</feature>
<evidence type="ECO:0000313" key="11">
    <source>
        <dbReference type="EMBL" id="BCJ26722.1"/>
    </source>
</evidence>
<dbReference type="RefSeq" id="WP_051802719.1">
    <property type="nucleotide sequence ID" value="NZ_AP023354.1"/>
</dbReference>
<dbReference type="GO" id="GO:0005254">
    <property type="term" value="F:chloride channel activity"/>
    <property type="evidence" value="ECO:0007669"/>
    <property type="project" value="UniProtKB-KW"/>
</dbReference>
<keyword evidence="7" id="KW-0869">Chloride channel</keyword>
<evidence type="ECO:0008006" key="13">
    <source>
        <dbReference type="Google" id="ProtNLM"/>
    </source>
</evidence>
<evidence type="ECO:0000313" key="12">
    <source>
        <dbReference type="Proteomes" id="UP000680750"/>
    </source>
</evidence>
<feature type="transmembrane region" description="Helical" evidence="10">
    <location>
        <begin position="235"/>
        <end position="255"/>
    </location>
</feature>
<dbReference type="SUPFAM" id="SSF81340">
    <property type="entry name" value="Clc chloride channel"/>
    <property type="match status" value="1"/>
</dbReference>
<dbReference type="InterPro" id="IPR014743">
    <property type="entry name" value="Cl-channel_core"/>
</dbReference>
<keyword evidence="4 10" id="KW-1133">Transmembrane helix</keyword>
<keyword evidence="3 10" id="KW-0812">Transmembrane</keyword>
<keyword evidence="8" id="KW-0868">Chloride</keyword>
<keyword evidence="9" id="KW-0407">Ion channel</keyword>
<name>A0A810KW83_9ACTN</name>
<feature type="transmembrane region" description="Helical" evidence="10">
    <location>
        <begin position="156"/>
        <end position="180"/>
    </location>
</feature>
<evidence type="ECO:0000256" key="2">
    <source>
        <dbReference type="ARBA" id="ARBA00022448"/>
    </source>
</evidence>